<dbReference type="Pfam" id="PF19291">
    <property type="entry name" value="TREH_N"/>
    <property type="match status" value="1"/>
</dbReference>
<dbReference type="GO" id="GO:0016787">
    <property type="term" value="F:hydrolase activity"/>
    <property type="evidence" value="ECO:0007669"/>
    <property type="project" value="UniProtKB-KW"/>
</dbReference>
<feature type="region of interest" description="Disordered" evidence="1">
    <location>
        <begin position="1"/>
        <end position="29"/>
    </location>
</feature>
<dbReference type="InterPro" id="IPR011613">
    <property type="entry name" value="GH15-like"/>
</dbReference>
<organism evidence="4 5">
    <name type="scientific">Herbiconiux daphne</name>
    <dbReference type="NCBI Taxonomy" id="2970914"/>
    <lineage>
        <taxon>Bacteria</taxon>
        <taxon>Bacillati</taxon>
        <taxon>Actinomycetota</taxon>
        <taxon>Actinomycetes</taxon>
        <taxon>Micrococcales</taxon>
        <taxon>Microbacteriaceae</taxon>
        <taxon>Herbiconiux</taxon>
    </lineage>
</organism>
<accession>A0ABT2GWD1</accession>
<dbReference type="EMBL" id="JANLCJ010000001">
    <property type="protein sequence ID" value="MCS5732260.1"/>
    <property type="molecule type" value="Genomic_DNA"/>
</dbReference>
<keyword evidence="5" id="KW-1185">Reference proteome</keyword>
<feature type="domain" description="GH15-like" evidence="2">
    <location>
        <begin position="265"/>
        <end position="621"/>
    </location>
</feature>
<evidence type="ECO:0000313" key="5">
    <source>
        <dbReference type="Proteomes" id="UP001165586"/>
    </source>
</evidence>
<dbReference type="PANTHER" id="PTHR31616:SF0">
    <property type="entry name" value="GLUCAN 1,4-ALPHA-GLUCOSIDASE"/>
    <property type="match status" value="1"/>
</dbReference>
<name>A0ABT2GWD1_9MICO</name>
<keyword evidence="4" id="KW-0378">Hydrolase</keyword>
<dbReference type="SUPFAM" id="SSF48208">
    <property type="entry name" value="Six-hairpin glycosidases"/>
    <property type="match status" value="1"/>
</dbReference>
<gene>
    <name evidence="4" type="ORF">N1032_00690</name>
</gene>
<proteinExistence type="predicted"/>
<dbReference type="InterPro" id="IPR008928">
    <property type="entry name" value="6-hairpin_glycosidase_sf"/>
</dbReference>
<feature type="domain" description="Trehalase-like N-terminal" evidence="3">
    <location>
        <begin position="39"/>
        <end position="125"/>
    </location>
</feature>
<comment type="caution">
    <text evidence="4">The sequence shown here is derived from an EMBL/GenBank/DDBJ whole genome shotgun (WGS) entry which is preliminary data.</text>
</comment>
<dbReference type="RefSeq" id="WP_259536816.1">
    <property type="nucleotide sequence ID" value="NZ_JANLCJ010000001.1"/>
</dbReference>
<protein>
    <submittedName>
        <fullName evidence="4">Glycoside hydrolase family 15 protein</fullName>
    </submittedName>
</protein>
<dbReference type="Pfam" id="PF00723">
    <property type="entry name" value="Glyco_hydro_15"/>
    <property type="match status" value="1"/>
</dbReference>
<evidence type="ECO:0000259" key="2">
    <source>
        <dbReference type="Pfam" id="PF00723"/>
    </source>
</evidence>
<dbReference type="Proteomes" id="UP001165586">
    <property type="component" value="Unassembled WGS sequence"/>
</dbReference>
<dbReference type="PANTHER" id="PTHR31616">
    <property type="entry name" value="TREHALASE"/>
    <property type="match status" value="1"/>
</dbReference>
<sequence length="630" mass="69071">MSRDTNSPEPADQPGRPVQPGRPDQPGRATRYVDLSDYAAIGDGRTVALIARDGQVDWMPVPALHSPPVFAALIDGEAGGRFELRPDTDEFESTREYLEGSNVLRTTFRTADGAVTVTDALVTGVAGRLPWLELARRIDGLDGSVRLRWAVVPGNVLGDDDDEVKRLDTVHGPILRAGHIDLVLVGSDHGRLDPHEPGDGFPDGPLSFFGEFVTSPGSRHLIALCGTDDEPIHVPDPANVDRGIDRTIANWEAWADEFDYEGPWQQAVQRSALALKLLIFSPTGSIAAAATTGLPENHSGGKNYDYRFAWVRDLAYTVGALIRFGLREETHAAVSWVLKTLKQHDGAMPIFFELDGSMHDEVHETTASGWRGIGPVVVGNAAGDQLQLGVYADVLGIMRRYVEAGNILDERTSELLVEFTDQACREWPKKDSGMWELPEQQHYVTSKIGCWQALDDAIQLAELGEIKPDDDDLALWHKNRTLIEEWIDRNGWSAKRGAYVMHPGSDALDASILLHSRRGFGPQERMDATIALIDEELSAGPLLYRYSGVSEEEGTFVACAFWLVEAFARTGRLDDAVRRMDALVALANDVGLYSEIIGADYGEFLGNLPQGLSHLALIDAALSIRQQQQG</sequence>
<evidence type="ECO:0000313" key="4">
    <source>
        <dbReference type="EMBL" id="MCS5732260.1"/>
    </source>
</evidence>
<evidence type="ECO:0000256" key="1">
    <source>
        <dbReference type="SAM" id="MobiDB-lite"/>
    </source>
</evidence>
<reference evidence="4" key="1">
    <citation type="submission" date="2022-08" db="EMBL/GenBank/DDBJ databases">
        <authorList>
            <person name="Deng Y."/>
            <person name="Han X.-F."/>
            <person name="Zhang Y.-Q."/>
        </authorList>
    </citation>
    <scope>NUCLEOTIDE SEQUENCE</scope>
    <source>
        <strain evidence="4">CPCC 203386</strain>
    </source>
</reference>
<dbReference type="InterPro" id="IPR012341">
    <property type="entry name" value="6hp_glycosidase-like_sf"/>
</dbReference>
<dbReference type="InterPro" id="IPR045582">
    <property type="entry name" value="Trehalase-like_N"/>
</dbReference>
<evidence type="ECO:0000259" key="3">
    <source>
        <dbReference type="Pfam" id="PF19291"/>
    </source>
</evidence>
<dbReference type="Gene3D" id="1.50.10.10">
    <property type="match status" value="1"/>
</dbReference>